<evidence type="ECO:0000256" key="1">
    <source>
        <dbReference type="ARBA" id="ARBA00004141"/>
    </source>
</evidence>
<protein>
    <submittedName>
        <fullName evidence="11">Uncharacterized protein</fullName>
    </submittedName>
</protein>
<feature type="transmembrane region" description="Helical" evidence="8">
    <location>
        <begin position="329"/>
        <end position="348"/>
    </location>
</feature>
<comment type="caution">
    <text evidence="8">Lacks conserved residue(s) required for the propagation of feature annotation.</text>
</comment>
<evidence type="ECO:0000313" key="11">
    <source>
        <dbReference type="EMBL" id="CAI9298792.1"/>
    </source>
</evidence>
<evidence type="ECO:0000256" key="9">
    <source>
        <dbReference type="SAM" id="MobiDB-lite"/>
    </source>
</evidence>
<feature type="transmembrane region" description="Helical" evidence="8">
    <location>
        <begin position="43"/>
        <end position="62"/>
    </location>
</feature>
<evidence type="ECO:0000256" key="3">
    <source>
        <dbReference type="ARBA" id="ARBA00022448"/>
    </source>
</evidence>
<keyword evidence="12" id="KW-1185">Reference proteome</keyword>
<feature type="transmembrane region" description="Helical" evidence="8">
    <location>
        <begin position="74"/>
        <end position="96"/>
    </location>
</feature>
<gene>
    <name evidence="11" type="ORF">LSALG_LOCUS37536</name>
</gene>
<comment type="similarity">
    <text evidence="2 8">Belongs to the ZIP transporter (TC 2.A.5) family.</text>
</comment>
<accession>A0AA35ZW56</accession>
<name>A0AA35ZW56_LACSI</name>
<organism evidence="11 12">
    <name type="scientific">Lactuca saligna</name>
    <name type="common">Willowleaf lettuce</name>
    <dbReference type="NCBI Taxonomy" id="75948"/>
    <lineage>
        <taxon>Eukaryota</taxon>
        <taxon>Viridiplantae</taxon>
        <taxon>Streptophyta</taxon>
        <taxon>Embryophyta</taxon>
        <taxon>Tracheophyta</taxon>
        <taxon>Spermatophyta</taxon>
        <taxon>Magnoliopsida</taxon>
        <taxon>eudicotyledons</taxon>
        <taxon>Gunneridae</taxon>
        <taxon>Pentapetalae</taxon>
        <taxon>asterids</taxon>
        <taxon>campanulids</taxon>
        <taxon>Asterales</taxon>
        <taxon>Asteraceae</taxon>
        <taxon>Cichorioideae</taxon>
        <taxon>Cichorieae</taxon>
        <taxon>Lactucinae</taxon>
        <taxon>Lactuca</taxon>
    </lineage>
</organism>
<dbReference type="PANTHER" id="PTHR11040">
    <property type="entry name" value="ZINC/IRON TRANSPORTER"/>
    <property type="match status" value="1"/>
</dbReference>
<feature type="region of interest" description="Disordered" evidence="9">
    <location>
        <begin position="146"/>
        <end position="182"/>
    </location>
</feature>
<feature type="chain" id="PRO_5041352914" evidence="10">
    <location>
        <begin position="20"/>
        <end position="349"/>
    </location>
</feature>
<dbReference type="NCBIfam" id="TIGR00820">
    <property type="entry name" value="zip"/>
    <property type="match status" value="1"/>
</dbReference>
<feature type="compositionally biased region" description="Basic and acidic residues" evidence="9">
    <location>
        <begin position="148"/>
        <end position="160"/>
    </location>
</feature>
<keyword evidence="3 8" id="KW-0813">Transport</keyword>
<evidence type="ECO:0000256" key="10">
    <source>
        <dbReference type="SAM" id="SignalP"/>
    </source>
</evidence>
<keyword evidence="6 8" id="KW-0406">Ion transport</keyword>
<dbReference type="GO" id="GO:0005385">
    <property type="term" value="F:zinc ion transmembrane transporter activity"/>
    <property type="evidence" value="ECO:0007669"/>
    <property type="project" value="InterPro"/>
</dbReference>
<keyword evidence="7 8" id="KW-0472">Membrane</keyword>
<keyword evidence="5 8" id="KW-1133">Transmembrane helix</keyword>
<keyword evidence="10" id="KW-0732">Signal</keyword>
<dbReference type="GO" id="GO:0005886">
    <property type="term" value="C:plasma membrane"/>
    <property type="evidence" value="ECO:0007669"/>
    <property type="project" value="TreeGrafter"/>
</dbReference>
<feature type="signal peptide" evidence="10">
    <location>
        <begin position="1"/>
        <end position="19"/>
    </location>
</feature>
<evidence type="ECO:0000313" key="12">
    <source>
        <dbReference type="Proteomes" id="UP001177003"/>
    </source>
</evidence>
<reference evidence="11" key="1">
    <citation type="submission" date="2023-04" db="EMBL/GenBank/DDBJ databases">
        <authorList>
            <person name="Vijverberg K."/>
            <person name="Xiong W."/>
            <person name="Schranz E."/>
        </authorList>
    </citation>
    <scope>NUCLEOTIDE SEQUENCE</scope>
</reference>
<keyword evidence="4 8" id="KW-0812">Transmembrane</keyword>
<dbReference type="AlphaFoldDB" id="A0AA35ZW56"/>
<dbReference type="Pfam" id="PF02535">
    <property type="entry name" value="Zip"/>
    <property type="match status" value="1"/>
</dbReference>
<dbReference type="InterPro" id="IPR003689">
    <property type="entry name" value="ZIP"/>
</dbReference>
<comment type="subcellular location">
    <subcellularLocation>
        <location evidence="1 8">Membrane</location>
        <topology evidence="1 8">Multi-pass membrane protein</topology>
    </subcellularLocation>
</comment>
<dbReference type="InterPro" id="IPR004698">
    <property type="entry name" value="Zn/Fe_permease_fun/pln"/>
</dbReference>
<evidence type="ECO:0000256" key="5">
    <source>
        <dbReference type="ARBA" id="ARBA00022989"/>
    </source>
</evidence>
<evidence type="ECO:0000256" key="8">
    <source>
        <dbReference type="RuleBase" id="RU362088"/>
    </source>
</evidence>
<dbReference type="Proteomes" id="UP001177003">
    <property type="component" value="Chromosome 8"/>
</dbReference>
<dbReference type="EMBL" id="OX465084">
    <property type="protein sequence ID" value="CAI9298792.1"/>
    <property type="molecule type" value="Genomic_DNA"/>
</dbReference>
<feature type="compositionally biased region" description="Basic and acidic residues" evidence="9">
    <location>
        <begin position="171"/>
        <end position="182"/>
    </location>
</feature>
<feature type="transmembrane region" description="Helical" evidence="8">
    <location>
        <begin position="255"/>
        <end position="277"/>
    </location>
</feature>
<evidence type="ECO:0000256" key="2">
    <source>
        <dbReference type="ARBA" id="ARBA00006939"/>
    </source>
</evidence>
<evidence type="ECO:0000256" key="4">
    <source>
        <dbReference type="ARBA" id="ARBA00022692"/>
    </source>
</evidence>
<feature type="transmembrane region" description="Helical" evidence="8">
    <location>
        <begin position="116"/>
        <end position="136"/>
    </location>
</feature>
<proteinExistence type="inferred from homology"/>
<dbReference type="PANTHER" id="PTHR11040:SF153">
    <property type="entry name" value="ZINC TRANSPORTER 8-LIKE"/>
    <property type="match status" value="1"/>
</dbReference>
<evidence type="ECO:0000256" key="6">
    <source>
        <dbReference type="ARBA" id="ARBA00023065"/>
    </source>
</evidence>
<feature type="transmembrane region" description="Helical" evidence="8">
    <location>
        <begin position="297"/>
        <end position="317"/>
    </location>
</feature>
<evidence type="ECO:0000256" key="7">
    <source>
        <dbReference type="ARBA" id="ARBA00023136"/>
    </source>
</evidence>
<sequence>MNSIWFLLLLLLLPISIYADCSCEDSGNVDDNNKIQSLKLKLVAIASILVAGAFGVCVPLLGKKFDSLRPESTVFLGVKFFASGVILATGFVHVLADANESLENPCLGDKAWGDFPLANFVAMVACVVVMMVETAATSLFNRHSSKNGAEEHIGDEEKQRGHVHGHTGHTHTSDGHAHAHIKDSNSSEGLLRHRIISQVLEMGILIHSVIIGISLGVSVSPKTIKPLIVAISFHQMFEGMGLGSCITEAKFKIRTIATMSIFFSVTTPIGIALGFGISNTYDENSHTALIVQGVLNAASAGILIYMALVDLLAMDFLKLKVQTSPKLQILAFMSLLFGLGCMSLLAIWA</sequence>